<evidence type="ECO:0000313" key="2">
    <source>
        <dbReference type="EMBL" id="GEP58476.1"/>
    </source>
</evidence>
<evidence type="ECO:0000256" key="1">
    <source>
        <dbReference type="SAM" id="MobiDB-lite"/>
    </source>
</evidence>
<dbReference type="Proteomes" id="UP000321058">
    <property type="component" value="Unassembled WGS sequence"/>
</dbReference>
<organism evidence="2 3">
    <name type="scientific">Reyranella soli</name>
    <dbReference type="NCBI Taxonomy" id="1230389"/>
    <lineage>
        <taxon>Bacteria</taxon>
        <taxon>Pseudomonadati</taxon>
        <taxon>Pseudomonadota</taxon>
        <taxon>Alphaproteobacteria</taxon>
        <taxon>Hyphomicrobiales</taxon>
        <taxon>Reyranellaceae</taxon>
        <taxon>Reyranella</taxon>
    </lineage>
</organism>
<sequence length="116" mass="13362">MPYVAKIRREDPFKPEDAREVDAACRRVAAASEFMVLAGWREDSGYRVYHFTTWSKARAMQHWIDRSGIATHPDWFGRCEPAAEANPWPEAPQRRHALPTPEDEWPPSTPQLGPTF</sequence>
<gene>
    <name evidence="2" type="ORF">RSO01_56420</name>
</gene>
<protein>
    <submittedName>
        <fullName evidence="2">Uncharacterized protein</fullName>
    </submittedName>
</protein>
<evidence type="ECO:0000313" key="3">
    <source>
        <dbReference type="Proteomes" id="UP000321058"/>
    </source>
</evidence>
<dbReference type="RefSeq" id="WP_147153747.1">
    <property type="nucleotide sequence ID" value="NZ_BKAJ01000101.1"/>
</dbReference>
<keyword evidence="3" id="KW-1185">Reference proteome</keyword>
<proteinExistence type="predicted"/>
<feature type="region of interest" description="Disordered" evidence="1">
    <location>
        <begin position="80"/>
        <end position="116"/>
    </location>
</feature>
<comment type="caution">
    <text evidence="2">The sequence shown here is derived from an EMBL/GenBank/DDBJ whole genome shotgun (WGS) entry which is preliminary data.</text>
</comment>
<name>A0A512NHS5_9HYPH</name>
<dbReference type="OrthoDB" id="7375714at2"/>
<accession>A0A512NHS5</accession>
<dbReference type="EMBL" id="BKAJ01000101">
    <property type="protein sequence ID" value="GEP58476.1"/>
    <property type="molecule type" value="Genomic_DNA"/>
</dbReference>
<reference evidence="2 3" key="1">
    <citation type="submission" date="2019-07" db="EMBL/GenBank/DDBJ databases">
        <title>Whole genome shotgun sequence of Reyranella soli NBRC 108950.</title>
        <authorList>
            <person name="Hosoyama A."/>
            <person name="Uohara A."/>
            <person name="Ohji S."/>
            <person name="Ichikawa N."/>
        </authorList>
    </citation>
    <scope>NUCLEOTIDE SEQUENCE [LARGE SCALE GENOMIC DNA]</scope>
    <source>
        <strain evidence="2 3">NBRC 108950</strain>
    </source>
</reference>
<dbReference type="AlphaFoldDB" id="A0A512NHS5"/>